<evidence type="ECO:0000259" key="7">
    <source>
        <dbReference type="Pfam" id="PF02770"/>
    </source>
</evidence>
<dbReference type="FunFam" id="1.10.540.10:FF:000001">
    <property type="entry name" value="Very long-chain-specific acyl-CoA dehydrogenase, mitochondrial"/>
    <property type="match status" value="1"/>
</dbReference>
<gene>
    <name evidence="10" type="primary">fadE_5</name>
    <name evidence="10" type="ORF">GALL_125050</name>
</gene>
<dbReference type="InterPro" id="IPR006091">
    <property type="entry name" value="Acyl-CoA_Oxase/DH_mid-dom"/>
</dbReference>
<comment type="similarity">
    <text evidence="2">Belongs to the acyl-CoA dehydrogenase family.</text>
</comment>
<dbReference type="FunFam" id="2.40.110.10:FF:000006">
    <property type="entry name" value="very long-chain specific acyl-CoA dehydrogenase, mitochondrial"/>
    <property type="match status" value="1"/>
</dbReference>
<evidence type="ECO:0000256" key="1">
    <source>
        <dbReference type="ARBA" id="ARBA00001974"/>
    </source>
</evidence>
<dbReference type="Pfam" id="PF00441">
    <property type="entry name" value="Acyl-CoA_dh_1"/>
    <property type="match status" value="1"/>
</dbReference>
<dbReference type="PROSITE" id="PS00072">
    <property type="entry name" value="ACYL_COA_DH_1"/>
    <property type="match status" value="1"/>
</dbReference>
<dbReference type="PANTHER" id="PTHR43884">
    <property type="entry name" value="ACYL-COA DEHYDROGENASE"/>
    <property type="match status" value="1"/>
</dbReference>
<dbReference type="InterPro" id="IPR046373">
    <property type="entry name" value="Acyl-CoA_Oxase/DH_mid-dom_sf"/>
</dbReference>
<dbReference type="GO" id="GO:0050660">
    <property type="term" value="F:flavin adenine dinucleotide binding"/>
    <property type="evidence" value="ECO:0007669"/>
    <property type="project" value="InterPro"/>
</dbReference>
<sequence>MSATAKQTNALKGGEWLIKESNPFETFIPEDFDEEQKMVMDMCQQFLDTEIYPVLERIDKLEPGLMPSLLQKAGEQGLLSTSFPEVYGGLGKDFITSTIVNEGLGGGHSFSVAVAAHTGIGTLPILYFGTEAQKQKYIPKLASGEWKGAYGLTEPNSGSDALGAKSTAKLSDDGKYYLLNGQKCWITNGGFADVYTVFAKIDGDKFTAFILERGFEGFTQGPEEHKMGIKGSSTVQLYFQDCKVPVENVLGEIGKGHIIAFNILNIGRLKLCAATLGGSKRATTATVQYAATREQFKMPIAKFGAIKHKLAEMAIRIWVSECGLYRAAKWIDDKEVALEKEGESTEKALLGAAEEFAIECAMLKVFGSEVLDYVVDEGVQVHGGNGFSDEYIISKAYRDSRINRIYEGTNEINRLLTVDMVLKRAMKGKLDLMTPAMAVQKELMSIPDFNNEDEGAFAKEKKYIANFKKAILIVAGAAVQKLMMQLDKEQEILMNIADMSIEAYHAESALLRVMKLVEKQGEAASSVQIDMMRTYLYDAADKINKAGKDALNSFADGDELRMMHIGLKRFTKVDPFNTKDARRRVADKMLAENKYCF</sequence>
<evidence type="ECO:0000259" key="8">
    <source>
        <dbReference type="Pfam" id="PF02771"/>
    </source>
</evidence>
<dbReference type="InterPro" id="IPR013786">
    <property type="entry name" value="AcylCoA_DH/ox_N"/>
</dbReference>
<feature type="domain" description="Acyl-CoA dehydrogenase/oxidase N-terminal" evidence="8">
    <location>
        <begin position="34"/>
        <end position="145"/>
    </location>
</feature>
<dbReference type="SUPFAM" id="SSF47203">
    <property type="entry name" value="Acyl-CoA dehydrogenase C-terminal domain-like"/>
    <property type="match status" value="1"/>
</dbReference>
<dbReference type="PANTHER" id="PTHR43884:SF12">
    <property type="entry name" value="ISOVALERYL-COA DEHYDROGENASE, MITOCHONDRIAL-RELATED"/>
    <property type="match status" value="1"/>
</dbReference>
<accession>A0A1J5SMY2</accession>
<dbReference type="Gene3D" id="1.10.540.10">
    <property type="entry name" value="Acyl-CoA dehydrogenase/oxidase, N-terminal domain"/>
    <property type="match status" value="1"/>
</dbReference>
<dbReference type="EC" id="1.3.99.-" evidence="10"/>
<evidence type="ECO:0000313" key="10">
    <source>
        <dbReference type="EMBL" id="OIR05453.1"/>
    </source>
</evidence>
<dbReference type="Pfam" id="PF02770">
    <property type="entry name" value="Acyl-CoA_dh_M"/>
    <property type="match status" value="1"/>
</dbReference>
<evidence type="ECO:0000256" key="5">
    <source>
        <dbReference type="ARBA" id="ARBA00023002"/>
    </source>
</evidence>
<dbReference type="InterPro" id="IPR049426">
    <property type="entry name" value="Acyl-CoA-dh-like_C"/>
</dbReference>
<dbReference type="Gene3D" id="2.40.110.10">
    <property type="entry name" value="Butyryl-CoA Dehydrogenase, subunit A, domain 2"/>
    <property type="match status" value="1"/>
</dbReference>
<reference evidence="10" key="1">
    <citation type="submission" date="2016-10" db="EMBL/GenBank/DDBJ databases">
        <title>Sequence of Gallionella enrichment culture.</title>
        <authorList>
            <person name="Poehlein A."/>
            <person name="Muehling M."/>
            <person name="Daniel R."/>
        </authorList>
    </citation>
    <scope>NUCLEOTIDE SEQUENCE</scope>
</reference>
<dbReference type="InterPro" id="IPR009075">
    <property type="entry name" value="AcylCo_DH/oxidase_C"/>
</dbReference>
<dbReference type="InterPro" id="IPR036250">
    <property type="entry name" value="AcylCo_DH-like_C"/>
</dbReference>
<dbReference type="AlphaFoldDB" id="A0A1J5SMY2"/>
<feature type="domain" description="Acyl-CoA dehydrogenase-like C-terminal" evidence="9">
    <location>
        <begin position="466"/>
        <end position="569"/>
    </location>
</feature>
<dbReference type="InterPro" id="IPR037069">
    <property type="entry name" value="AcylCoA_DH/ox_N_sf"/>
</dbReference>
<evidence type="ECO:0000256" key="3">
    <source>
        <dbReference type="ARBA" id="ARBA00022630"/>
    </source>
</evidence>
<dbReference type="FunFam" id="1.20.140.10:FF:000019">
    <property type="entry name" value="Acyl-CoA dehydrogenase"/>
    <property type="match status" value="1"/>
</dbReference>
<comment type="cofactor">
    <cofactor evidence="1">
        <name>FAD</name>
        <dbReference type="ChEBI" id="CHEBI:57692"/>
    </cofactor>
</comment>
<evidence type="ECO:0000256" key="2">
    <source>
        <dbReference type="ARBA" id="ARBA00009347"/>
    </source>
</evidence>
<name>A0A1J5SMY2_9ZZZZ</name>
<protein>
    <submittedName>
        <fullName evidence="10">Putative acyl-CoA dehydrogenase</fullName>
        <ecNumber evidence="10">1.3.99.-</ecNumber>
    </submittedName>
</protein>
<dbReference type="GO" id="GO:0003995">
    <property type="term" value="F:acyl-CoA dehydrogenase activity"/>
    <property type="evidence" value="ECO:0007669"/>
    <property type="project" value="InterPro"/>
</dbReference>
<evidence type="ECO:0000259" key="6">
    <source>
        <dbReference type="Pfam" id="PF00441"/>
    </source>
</evidence>
<dbReference type="EMBL" id="MLJW01000050">
    <property type="protein sequence ID" value="OIR05453.1"/>
    <property type="molecule type" value="Genomic_DNA"/>
</dbReference>
<dbReference type="Gene3D" id="1.20.140.10">
    <property type="entry name" value="Butyryl-CoA Dehydrogenase, subunit A, domain 3"/>
    <property type="match status" value="2"/>
</dbReference>
<keyword evidence="3" id="KW-0285">Flavoprotein</keyword>
<dbReference type="SUPFAM" id="SSF56645">
    <property type="entry name" value="Acyl-CoA dehydrogenase NM domain-like"/>
    <property type="match status" value="1"/>
</dbReference>
<evidence type="ECO:0000256" key="4">
    <source>
        <dbReference type="ARBA" id="ARBA00022827"/>
    </source>
</evidence>
<comment type="caution">
    <text evidence="10">The sequence shown here is derived from an EMBL/GenBank/DDBJ whole genome shotgun (WGS) entry which is preliminary data.</text>
</comment>
<organism evidence="10">
    <name type="scientific">mine drainage metagenome</name>
    <dbReference type="NCBI Taxonomy" id="410659"/>
    <lineage>
        <taxon>unclassified sequences</taxon>
        <taxon>metagenomes</taxon>
        <taxon>ecological metagenomes</taxon>
    </lineage>
</organism>
<keyword evidence="5 10" id="KW-0560">Oxidoreductase</keyword>
<proteinExistence type="inferred from homology"/>
<dbReference type="PROSITE" id="PS00073">
    <property type="entry name" value="ACYL_COA_DH_2"/>
    <property type="match status" value="1"/>
</dbReference>
<dbReference type="InterPro" id="IPR006089">
    <property type="entry name" value="Acyl-CoA_DH_CS"/>
</dbReference>
<keyword evidence="4" id="KW-0274">FAD</keyword>
<dbReference type="InterPro" id="IPR009100">
    <property type="entry name" value="AcylCoA_DH/oxidase_NM_dom_sf"/>
</dbReference>
<feature type="domain" description="Acyl-CoA oxidase/dehydrogenase middle" evidence="7">
    <location>
        <begin position="149"/>
        <end position="242"/>
    </location>
</feature>
<dbReference type="Pfam" id="PF21263">
    <property type="entry name" value="Acyl-CoA-dh_C"/>
    <property type="match status" value="1"/>
</dbReference>
<evidence type="ECO:0000259" key="9">
    <source>
        <dbReference type="Pfam" id="PF21263"/>
    </source>
</evidence>
<dbReference type="Pfam" id="PF02771">
    <property type="entry name" value="Acyl-CoA_dh_N"/>
    <property type="match status" value="1"/>
</dbReference>
<feature type="domain" description="Acyl-CoA dehydrogenase/oxidase C-terminal" evidence="6">
    <location>
        <begin position="254"/>
        <end position="416"/>
    </location>
</feature>